<dbReference type="FunFam" id="3.40.50.300:FF:000006">
    <property type="entry name" value="DNA-binding transcriptional regulator NtrC"/>
    <property type="match status" value="1"/>
</dbReference>
<dbReference type="SUPFAM" id="SSF52540">
    <property type="entry name" value="P-loop containing nucleoside triphosphate hydrolases"/>
    <property type="match status" value="1"/>
</dbReference>
<accession>A0AAW9J7T9</accession>
<dbReference type="InterPro" id="IPR027417">
    <property type="entry name" value="P-loop_NTPase"/>
</dbReference>
<evidence type="ECO:0000259" key="3">
    <source>
        <dbReference type="PROSITE" id="PS50045"/>
    </source>
</evidence>
<gene>
    <name evidence="4" type="ORF">GNF81_18590</name>
</gene>
<feature type="domain" description="Sigma-54 factor interaction" evidence="3">
    <location>
        <begin position="1"/>
        <end position="168"/>
    </location>
</feature>
<proteinExistence type="predicted"/>
<keyword evidence="1" id="KW-0547">Nucleotide-binding</keyword>
<feature type="non-terminal residue" evidence="4">
    <location>
        <position position="168"/>
    </location>
</feature>
<comment type="caution">
    <text evidence="4">The sequence shown here is derived from an EMBL/GenBank/DDBJ whole genome shotgun (WGS) entry which is preliminary data.</text>
</comment>
<dbReference type="RefSeq" id="WP_322413113.1">
    <property type="nucleotide sequence ID" value="NZ_WNVG01000825.1"/>
</dbReference>
<evidence type="ECO:0000256" key="2">
    <source>
        <dbReference type="ARBA" id="ARBA00022840"/>
    </source>
</evidence>
<dbReference type="CDD" id="cd00009">
    <property type="entry name" value="AAA"/>
    <property type="match status" value="1"/>
</dbReference>
<dbReference type="InterPro" id="IPR002078">
    <property type="entry name" value="Sigma_54_int"/>
</dbReference>
<dbReference type="InterPro" id="IPR025662">
    <property type="entry name" value="Sigma_54_int_dom_ATP-bd_1"/>
</dbReference>
<dbReference type="EMBL" id="WNVG01000825">
    <property type="protein sequence ID" value="MDZ5034703.1"/>
    <property type="molecule type" value="Genomic_DNA"/>
</dbReference>
<keyword evidence="2" id="KW-0067">ATP-binding</keyword>
<reference evidence="4" key="1">
    <citation type="submission" date="2019-11" db="EMBL/GenBank/DDBJ databases">
        <title>Characterization of Clostridium perfringens isolates from swine manure treated agricultural soils.</title>
        <authorList>
            <person name="Wushke S.T."/>
        </authorList>
    </citation>
    <scope>NUCLEOTIDE SEQUENCE</scope>
    <source>
        <strain evidence="4">X15</strain>
    </source>
</reference>
<dbReference type="InterPro" id="IPR025943">
    <property type="entry name" value="Sigma_54_int_dom_ATP-bd_2"/>
</dbReference>
<evidence type="ECO:0000313" key="4">
    <source>
        <dbReference type="EMBL" id="MDZ5034703.1"/>
    </source>
</evidence>
<dbReference type="AlphaFoldDB" id="A0AAW9J7T9"/>
<dbReference type="PANTHER" id="PTHR32071:SF57">
    <property type="entry name" value="C4-DICARBOXYLATE TRANSPORT TRANSCRIPTIONAL REGULATORY PROTEIN DCTD"/>
    <property type="match status" value="1"/>
</dbReference>
<dbReference type="PROSITE" id="PS00676">
    <property type="entry name" value="SIGMA54_INTERACT_2"/>
    <property type="match status" value="1"/>
</dbReference>
<dbReference type="PANTHER" id="PTHR32071">
    <property type="entry name" value="TRANSCRIPTIONAL REGULATORY PROTEIN"/>
    <property type="match status" value="1"/>
</dbReference>
<protein>
    <submittedName>
        <fullName evidence="4">AAA family ATPase</fullName>
    </submittedName>
</protein>
<dbReference type="Proteomes" id="UP001289066">
    <property type="component" value="Unassembled WGS sequence"/>
</dbReference>
<dbReference type="Gene3D" id="3.40.50.300">
    <property type="entry name" value="P-loop containing nucleotide triphosphate hydrolases"/>
    <property type="match status" value="1"/>
</dbReference>
<feature type="non-terminal residue" evidence="4">
    <location>
        <position position="1"/>
    </location>
</feature>
<organism evidence="4 5">
    <name type="scientific">Clostridium perfringens</name>
    <dbReference type="NCBI Taxonomy" id="1502"/>
    <lineage>
        <taxon>Bacteria</taxon>
        <taxon>Bacillati</taxon>
        <taxon>Bacillota</taxon>
        <taxon>Clostridia</taxon>
        <taxon>Eubacteriales</taxon>
        <taxon>Clostridiaceae</taxon>
        <taxon>Clostridium</taxon>
    </lineage>
</organism>
<name>A0AAW9J7T9_CLOPF</name>
<dbReference type="PROSITE" id="PS50045">
    <property type="entry name" value="SIGMA54_INTERACT_4"/>
    <property type="match status" value="1"/>
</dbReference>
<dbReference type="PROSITE" id="PS00675">
    <property type="entry name" value="SIGMA54_INTERACT_1"/>
    <property type="match status" value="1"/>
</dbReference>
<dbReference type="SMART" id="SM00382">
    <property type="entry name" value="AAA"/>
    <property type="match status" value="1"/>
</dbReference>
<dbReference type="GO" id="GO:0005524">
    <property type="term" value="F:ATP binding"/>
    <property type="evidence" value="ECO:0007669"/>
    <property type="project" value="UniProtKB-KW"/>
</dbReference>
<sequence length="168" mass="18884">SILITGESGTGKEVVARAIHSQSNRRNKPFIAINCAAIPEALLESELFGYSKGAFSGANNNGRVGKFELANGGIIFLDEIGDMPLSLQVKLLRVLQERKFSKIGSNKMINLDIRVIAATNKDIKEMIKEKKFREDLYYRINVIPIEVPNLSERKEDIRQLVLSFIDKY</sequence>
<dbReference type="GO" id="GO:0006355">
    <property type="term" value="P:regulation of DNA-templated transcription"/>
    <property type="evidence" value="ECO:0007669"/>
    <property type="project" value="InterPro"/>
</dbReference>
<evidence type="ECO:0000313" key="5">
    <source>
        <dbReference type="Proteomes" id="UP001289066"/>
    </source>
</evidence>
<dbReference type="Pfam" id="PF00158">
    <property type="entry name" value="Sigma54_activat"/>
    <property type="match status" value="1"/>
</dbReference>
<evidence type="ECO:0000256" key="1">
    <source>
        <dbReference type="ARBA" id="ARBA00022741"/>
    </source>
</evidence>
<dbReference type="InterPro" id="IPR003593">
    <property type="entry name" value="AAA+_ATPase"/>
</dbReference>